<dbReference type="SUPFAM" id="SSF52540">
    <property type="entry name" value="P-loop containing nucleoside triphosphate hydrolases"/>
    <property type="match status" value="1"/>
</dbReference>
<evidence type="ECO:0000313" key="6">
    <source>
        <dbReference type="EMBL" id="GAA3918839.1"/>
    </source>
</evidence>
<dbReference type="PROSITE" id="PS00211">
    <property type="entry name" value="ABC_TRANSPORTER_1"/>
    <property type="match status" value="1"/>
</dbReference>
<dbReference type="InterPro" id="IPR017871">
    <property type="entry name" value="ABC_transporter-like_CS"/>
</dbReference>
<accession>A0ABP7MA94</accession>
<evidence type="ECO:0000259" key="5">
    <source>
        <dbReference type="PROSITE" id="PS50893"/>
    </source>
</evidence>
<dbReference type="PANTHER" id="PTHR43423:SF1">
    <property type="entry name" value="ABC TRANSPORTER I FAMILY MEMBER 17"/>
    <property type="match status" value="1"/>
</dbReference>
<dbReference type="CDD" id="cd03260">
    <property type="entry name" value="ABC_PstB_phosphate_transporter"/>
    <property type="match status" value="1"/>
</dbReference>
<keyword evidence="7" id="KW-1185">Reference proteome</keyword>
<dbReference type="Gene3D" id="3.40.50.300">
    <property type="entry name" value="P-loop containing nucleotide triphosphate hydrolases"/>
    <property type="match status" value="1"/>
</dbReference>
<dbReference type="PROSITE" id="PS50893">
    <property type="entry name" value="ABC_TRANSPORTER_2"/>
    <property type="match status" value="1"/>
</dbReference>
<dbReference type="InterPro" id="IPR005670">
    <property type="entry name" value="PstB-like"/>
</dbReference>
<feature type="domain" description="ABC transporter" evidence="5">
    <location>
        <begin position="30"/>
        <end position="275"/>
    </location>
</feature>
<evidence type="ECO:0000256" key="2">
    <source>
        <dbReference type="ARBA" id="ARBA00022592"/>
    </source>
</evidence>
<dbReference type="InterPro" id="IPR003439">
    <property type="entry name" value="ABC_transporter-like_ATP-bd"/>
</dbReference>
<dbReference type="PANTHER" id="PTHR43423">
    <property type="entry name" value="ABC TRANSPORTER I FAMILY MEMBER 17"/>
    <property type="match status" value="1"/>
</dbReference>
<dbReference type="InterPro" id="IPR003593">
    <property type="entry name" value="AAA+_ATPase"/>
</dbReference>
<evidence type="ECO:0000313" key="7">
    <source>
        <dbReference type="Proteomes" id="UP001501565"/>
    </source>
</evidence>
<comment type="caution">
    <text evidence="6">The sequence shown here is derived from an EMBL/GenBank/DDBJ whole genome shotgun (WGS) entry which is preliminary data.</text>
</comment>
<keyword evidence="3" id="KW-0547">Nucleotide-binding</keyword>
<dbReference type="SMART" id="SM00382">
    <property type="entry name" value="AAA"/>
    <property type="match status" value="1"/>
</dbReference>
<evidence type="ECO:0000256" key="3">
    <source>
        <dbReference type="ARBA" id="ARBA00022741"/>
    </source>
</evidence>
<dbReference type="EMBL" id="BAABBN010000004">
    <property type="protein sequence ID" value="GAA3918839.1"/>
    <property type="molecule type" value="Genomic_DNA"/>
</dbReference>
<keyword evidence="2" id="KW-0592">Phosphate transport</keyword>
<protein>
    <submittedName>
        <fullName evidence="6">Phosphate ABC transporter ATP-binding protein PstB</fullName>
    </submittedName>
</protein>
<keyword evidence="4 6" id="KW-0067">ATP-binding</keyword>
<keyword evidence="1" id="KW-0813">Transport</keyword>
<reference evidence="7" key="1">
    <citation type="journal article" date="2019" name="Int. J. Syst. Evol. Microbiol.">
        <title>The Global Catalogue of Microorganisms (GCM) 10K type strain sequencing project: providing services to taxonomists for standard genome sequencing and annotation.</title>
        <authorList>
            <consortium name="The Broad Institute Genomics Platform"/>
            <consortium name="The Broad Institute Genome Sequencing Center for Infectious Disease"/>
            <person name="Wu L."/>
            <person name="Ma J."/>
        </authorList>
    </citation>
    <scope>NUCLEOTIDE SEQUENCE [LARGE SCALE GENOMIC DNA]</scope>
    <source>
        <strain evidence="7">JCM 17551</strain>
    </source>
</reference>
<dbReference type="Proteomes" id="UP001501565">
    <property type="component" value="Unassembled WGS sequence"/>
</dbReference>
<dbReference type="InterPro" id="IPR027417">
    <property type="entry name" value="P-loop_NTPase"/>
</dbReference>
<gene>
    <name evidence="6" type="primary">pstB_1</name>
    <name evidence="6" type="ORF">GCM10022277_12670</name>
</gene>
<sequence>MTMIQKFLTRIKPVKAPCAADIAGESSLALRINALSVKYGDYQALRNASLVAYPNQILALVGPSGCGKSSLLSCINRMTDGVKDCHVGGEILLNGENVLADNYPVDALRKCVGMVFQQPNPFPLSIRENICFPLKDHGMKSGIEREAKLEQVLRQTGLWEETKDRLDANALQLSGGQQQRLCIARALALDPKILLLDEPCSALDPISTEKIEQLIVELKATVTVVMVTHNLSQARRIADQVAVCWVDSHSGYVVECNQTEDIFDSSSHPITQAYCMGRAG</sequence>
<evidence type="ECO:0000256" key="4">
    <source>
        <dbReference type="ARBA" id="ARBA00022840"/>
    </source>
</evidence>
<name>A0ABP7MA94_9GAMM</name>
<dbReference type="GO" id="GO:0005524">
    <property type="term" value="F:ATP binding"/>
    <property type="evidence" value="ECO:0007669"/>
    <property type="project" value="UniProtKB-KW"/>
</dbReference>
<evidence type="ECO:0000256" key="1">
    <source>
        <dbReference type="ARBA" id="ARBA00022448"/>
    </source>
</evidence>
<dbReference type="Pfam" id="PF00005">
    <property type="entry name" value="ABC_tran"/>
    <property type="match status" value="1"/>
</dbReference>
<proteinExistence type="predicted"/>
<organism evidence="6 7">
    <name type="scientific">Litoribacillus peritrichatus</name>
    <dbReference type="NCBI Taxonomy" id="718191"/>
    <lineage>
        <taxon>Bacteria</taxon>
        <taxon>Pseudomonadati</taxon>
        <taxon>Pseudomonadota</taxon>
        <taxon>Gammaproteobacteria</taxon>
        <taxon>Oceanospirillales</taxon>
        <taxon>Oceanospirillaceae</taxon>
        <taxon>Litoribacillus</taxon>
    </lineage>
</organism>